<sequence length="207" mass="22403">MIYVPFGTTATYYINIKSNVSYAGATFANVTGTLYNSGGETIFFGSLPITKTGTLGPGVYELFIGDNTNQNMDVTQRFKITITATEPAATCMGTFHAQTSTLLSFPSQANQQAQPTWSYIFFVAPNTTGNFQVNYTSNATLFVMVFPIYTNGTTPSTLIIQPQVQMSGTYTLTGLSPGIYLLQIQDNDYPNSAQIHASLYASYSGGQ</sequence>
<name>A0A2R6C9K1_9ARCH</name>
<evidence type="ECO:0000313" key="1">
    <source>
        <dbReference type="EMBL" id="PSO07577.1"/>
    </source>
</evidence>
<reference evidence="1 2" key="1">
    <citation type="submission" date="2017-04" db="EMBL/GenBank/DDBJ databases">
        <title>Novel microbial lineages endemic to geothermal iron-oxide mats fill important gaps in the evolutionary history of Archaea.</title>
        <authorList>
            <person name="Jay Z.J."/>
            <person name="Beam J.P."/>
            <person name="Dlakic M."/>
            <person name="Rusch D.B."/>
            <person name="Kozubal M.A."/>
            <person name="Inskeep W.P."/>
        </authorList>
    </citation>
    <scope>NUCLEOTIDE SEQUENCE [LARGE SCALE GENOMIC DNA]</scope>
    <source>
        <strain evidence="1">BE_D</strain>
    </source>
</reference>
<organism evidence="1 2">
    <name type="scientific">Candidatus Marsarchaeota G2 archaeon BE_D</name>
    <dbReference type="NCBI Taxonomy" id="1978158"/>
    <lineage>
        <taxon>Archaea</taxon>
        <taxon>Candidatus Marsarchaeota</taxon>
        <taxon>Candidatus Marsarchaeota group 2</taxon>
    </lineage>
</organism>
<comment type="caution">
    <text evidence="1">The sequence shown here is derived from an EMBL/GenBank/DDBJ whole genome shotgun (WGS) entry which is preliminary data.</text>
</comment>
<dbReference type="EMBL" id="NEXF01000224">
    <property type="protein sequence ID" value="PSO07577.1"/>
    <property type="molecule type" value="Genomic_DNA"/>
</dbReference>
<evidence type="ECO:0000313" key="2">
    <source>
        <dbReference type="Proteomes" id="UP000242015"/>
    </source>
</evidence>
<proteinExistence type="predicted"/>
<dbReference type="Proteomes" id="UP000242015">
    <property type="component" value="Unassembled WGS sequence"/>
</dbReference>
<gene>
    <name evidence="1" type="ORF">B9Q04_10145</name>
</gene>
<protein>
    <submittedName>
        <fullName evidence="1">Uncharacterized protein</fullName>
    </submittedName>
</protein>
<accession>A0A2R6C9K1</accession>
<dbReference type="AlphaFoldDB" id="A0A2R6C9K1"/>